<accession>A0A5B1CHJ2</accession>
<dbReference type="Proteomes" id="UP000322699">
    <property type="component" value="Unassembled WGS sequence"/>
</dbReference>
<organism evidence="3 4">
    <name type="scientific">Rubripirellula obstinata</name>
    <dbReference type="NCBI Taxonomy" id="406547"/>
    <lineage>
        <taxon>Bacteria</taxon>
        <taxon>Pseudomonadati</taxon>
        <taxon>Planctomycetota</taxon>
        <taxon>Planctomycetia</taxon>
        <taxon>Pirellulales</taxon>
        <taxon>Pirellulaceae</taxon>
        <taxon>Rubripirellula</taxon>
    </lineage>
</organism>
<name>A0A5B1CHJ2_9BACT</name>
<comment type="caution">
    <text evidence="3">The sequence shown here is derived from an EMBL/GenBank/DDBJ whole genome shotgun (WGS) entry which is preliminary data.</text>
</comment>
<dbReference type="EMBL" id="VRLW01000001">
    <property type="protein sequence ID" value="KAA1259662.1"/>
    <property type="molecule type" value="Genomic_DNA"/>
</dbReference>
<feature type="region of interest" description="Disordered" evidence="1">
    <location>
        <begin position="262"/>
        <end position="281"/>
    </location>
</feature>
<proteinExistence type="predicted"/>
<keyword evidence="4" id="KW-1185">Reference proteome</keyword>
<keyword evidence="2" id="KW-1133">Transmembrane helix</keyword>
<dbReference type="RefSeq" id="WP_068261236.1">
    <property type="nucleotide sequence ID" value="NZ_LWSK01000023.1"/>
</dbReference>
<sequence length="864" mass="95713">MKDDSAETLPQKPLPRFSIRWLIGLITVVALFFTVCQLAFSGVHWAQVIVLLVGIGIATFFAYAAFFLIGMVLDSAFVRRSLVINPDDKNTPAKNQNSKTGTTPIVAWLAATIFFASASNVSADVTWLGTYPTGPNTLDYRLQVGAENQFGPGGYVNLHLQFKPTGRTFATDHDLTVTVSGHDNYKSNLAATTSQSFRLNQSSASAMHQMLIPHFAATKLLRVWVTEDGKEVARNRLRVNFATRPQIYSGQRWTIGIVDPETDFKTNPGNPNPGNQGSPFPDVRSMTTIFGENGAAAAPIPEDADRLPLSARELRRLAEQPQPAFVQYRVFQKPDLPMQWLAYSDLDLIIIDGATWSDLNQNNTLVVDPIQKFVAAGGLLLLYGKDSDLEVAKKSFGSPNQAKNSARFKALPKNSVPKSQDVIKQLRLSGVNDTSLITARTWNGEFIKESEQTGNSTFRGRQNVYDDLVKADSEMTKTLPNNELAAKIETASLGLGKVAVIHDEDPFPGSFQLWMTLESALLETSTSSPWIERHGLDYNVGNTNYWRWLIESVGGPPVKSFLTLNTLFVLTVGPIAYFLLRRFDRLYLLYFGAPAMAVLFTGGLFGFAVFSDGIGTKLRSHQWTWVDAASGVVVHQDRSTIFSSFGTDSLRFDRQALVLPVLPTGVLDYSRYQNDAPANGRVLWRDDAQIWSGEFLPTRSQVQYQVTRPFTGTASPVEFDVNPDDGRTIVFNRSELAISPLIYRDSKSAYHFVASVGSGASATMQPSSQQAVQDLIGDKELPPPGFVPNVRSSWSSFYNPRYPTEDRPKPEWLLSQWMRTLPKNCFVGLSEVDPSRFPSENPQVSTATHIVMGREKGREMGRAE</sequence>
<keyword evidence="2" id="KW-0812">Transmembrane</keyword>
<feature type="transmembrane region" description="Helical" evidence="2">
    <location>
        <begin position="586"/>
        <end position="610"/>
    </location>
</feature>
<feature type="transmembrane region" description="Helical" evidence="2">
    <location>
        <begin position="46"/>
        <end position="73"/>
    </location>
</feature>
<dbReference type="AlphaFoldDB" id="A0A5B1CHJ2"/>
<evidence type="ECO:0000313" key="3">
    <source>
        <dbReference type="EMBL" id="KAA1259662.1"/>
    </source>
</evidence>
<feature type="transmembrane region" description="Helical" evidence="2">
    <location>
        <begin position="561"/>
        <end position="580"/>
    </location>
</feature>
<evidence type="ECO:0000256" key="1">
    <source>
        <dbReference type="SAM" id="MobiDB-lite"/>
    </source>
</evidence>
<evidence type="ECO:0000256" key="2">
    <source>
        <dbReference type="SAM" id="Phobius"/>
    </source>
</evidence>
<feature type="compositionally biased region" description="Low complexity" evidence="1">
    <location>
        <begin position="267"/>
        <end position="279"/>
    </location>
</feature>
<reference evidence="3 4" key="1">
    <citation type="submission" date="2019-08" db="EMBL/GenBank/DDBJ databases">
        <title>Deep-cultivation of Planctomycetes and their phenomic and genomic characterization uncovers novel biology.</title>
        <authorList>
            <person name="Wiegand S."/>
            <person name="Jogler M."/>
            <person name="Boedeker C."/>
            <person name="Pinto D."/>
            <person name="Vollmers J."/>
            <person name="Rivas-Marin E."/>
            <person name="Kohn T."/>
            <person name="Peeters S.H."/>
            <person name="Heuer A."/>
            <person name="Rast P."/>
            <person name="Oberbeckmann S."/>
            <person name="Bunk B."/>
            <person name="Jeske O."/>
            <person name="Meyerdierks A."/>
            <person name="Storesund J.E."/>
            <person name="Kallscheuer N."/>
            <person name="Luecker S."/>
            <person name="Lage O.M."/>
            <person name="Pohl T."/>
            <person name="Merkel B.J."/>
            <person name="Hornburger P."/>
            <person name="Mueller R.-W."/>
            <person name="Bruemmer F."/>
            <person name="Labrenz M."/>
            <person name="Spormann A.M."/>
            <person name="Op Den Camp H."/>
            <person name="Overmann J."/>
            <person name="Amann R."/>
            <person name="Jetten M.S.M."/>
            <person name="Mascher T."/>
            <person name="Medema M.H."/>
            <person name="Devos D.P."/>
            <person name="Kaster A.-K."/>
            <person name="Ovreas L."/>
            <person name="Rohde M."/>
            <person name="Galperin M.Y."/>
            <person name="Jogler C."/>
        </authorList>
    </citation>
    <scope>NUCLEOTIDE SEQUENCE [LARGE SCALE GENOMIC DNA]</scope>
    <source>
        <strain evidence="3 4">LF1</strain>
    </source>
</reference>
<feature type="transmembrane region" description="Helical" evidence="2">
    <location>
        <begin position="21"/>
        <end position="40"/>
    </location>
</feature>
<dbReference type="OrthoDB" id="269524at2"/>
<protein>
    <submittedName>
        <fullName evidence="3">Uncharacterized protein</fullName>
    </submittedName>
</protein>
<evidence type="ECO:0000313" key="4">
    <source>
        <dbReference type="Proteomes" id="UP000322699"/>
    </source>
</evidence>
<keyword evidence="2" id="KW-0472">Membrane</keyword>
<gene>
    <name evidence="3" type="ORF">LF1_21970</name>
</gene>